<feature type="chain" id="PRO_5011447383" evidence="2">
    <location>
        <begin position="21"/>
        <end position="188"/>
    </location>
</feature>
<keyword evidence="2" id="KW-0732">Signal</keyword>
<sequence>MQNIKVWLLSMALITPAVNANPDTDSPSSSTAINEPPESSITTPTQTVTTFKRTEAGRALNLGQLESIQAETVLYGAQLARAKALSELQKNGYDSSSELLFSPVSSIQDSDQTDIKGATQETTLPQVIEISGRGKNFTALLTLNNGNQVTIQTGSQIPGTDYVVRRISINEVIIAAPNKSLISLSFAR</sequence>
<dbReference type="AlphaFoldDB" id="A0A1I3V619"/>
<dbReference type="InterPro" id="IPR022753">
    <property type="entry name" value="T4SS_pilus_biogen_PilP"/>
</dbReference>
<feature type="signal peptide" evidence="2">
    <location>
        <begin position="1"/>
        <end position="20"/>
    </location>
</feature>
<evidence type="ECO:0000313" key="4">
    <source>
        <dbReference type="EMBL" id="SFJ89796.1"/>
    </source>
</evidence>
<name>A0A1I3V619_9GAMM</name>
<evidence type="ECO:0000256" key="2">
    <source>
        <dbReference type="SAM" id="SignalP"/>
    </source>
</evidence>
<dbReference type="Proteomes" id="UP000224607">
    <property type="component" value="Unassembled WGS sequence"/>
</dbReference>
<dbReference type="Proteomes" id="UP000198919">
    <property type="component" value="Unassembled WGS sequence"/>
</dbReference>
<dbReference type="RefSeq" id="WP_244590706.1">
    <property type="nucleotide sequence ID" value="NZ_CAWNQB010000013.1"/>
</dbReference>
<feature type="region of interest" description="Disordered" evidence="1">
    <location>
        <begin position="20"/>
        <end position="43"/>
    </location>
</feature>
<evidence type="ECO:0000313" key="3">
    <source>
        <dbReference type="EMBL" id="PHM37613.1"/>
    </source>
</evidence>
<evidence type="ECO:0000256" key="1">
    <source>
        <dbReference type="SAM" id="MobiDB-lite"/>
    </source>
</evidence>
<protein>
    <submittedName>
        <fullName evidence="3">Pilus assembly protein</fullName>
    </submittedName>
    <submittedName>
        <fullName evidence="4">Type IV pilus biogenesis protein PilP</fullName>
    </submittedName>
</protein>
<keyword evidence="6" id="KW-1185">Reference proteome</keyword>
<proteinExistence type="predicted"/>
<dbReference type="NCBIfam" id="TIGR03021">
    <property type="entry name" value="pilP_fam"/>
    <property type="match status" value="1"/>
</dbReference>
<dbReference type="STRING" id="351675.SAMN05421680_11935"/>
<reference evidence="5" key="1">
    <citation type="submission" date="2016-10" db="EMBL/GenBank/DDBJ databases">
        <authorList>
            <person name="Varghese N."/>
            <person name="Submissions S."/>
        </authorList>
    </citation>
    <scope>NUCLEOTIDE SEQUENCE [LARGE SCALE GENOMIC DNA]</scope>
    <source>
        <strain evidence="5">DSM 17908</strain>
    </source>
</reference>
<evidence type="ECO:0000313" key="6">
    <source>
        <dbReference type="Proteomes" id="UP000224607"/>
    </source>
</evidence>
<organism evidence="4 5">
    <name type="scientific">Xenorhabdus mauleonii</name>
    <dbReference type="NCBI Taxonomy" id="351675"/>
    <lineage>
        <taxon>Bacteria</taxon>
        <taxon>Pseudomonadati</taxon>
        <taxon>Pseudomonadota</taxon>
        <taxon>Gammaproteobacteria</taxon>
        <taxon>Enterobacterales</taxon>
        <taxon>Morganellaceae</taxon>
        <taxon>Xenorhabdus</taxon>
    </lineage>
</organism>
<reference evidence="3 6" key="3">
    <citation type="journal article" date="2017" name="Nat. Microbiol.">
        <title>Natural product diversity associated with the nematode symbionts Photorhabdus and Xenorhabdus.</title>
        <authorList>
            <person name="Tobias N.J."/>
            <person name="Wolff H."/>
            <person name="Djahanschiri B."/>
            <person name="Grundmann F."/>
            <person name="Kronenwerth M."/>
            <person name="Shi Y.M."/>
            <person name="Simonyi S."/>
            <person name="Grun P."/>
            <person name="Shapiro-Ilan D."/>
            <person name="Pidot S.J."/>
            <person name="Stinear T.P."/>
            <person name="Ebersberger I."/>
            <person name="Bode H.B."/>
        </authorList>
    </citation>
    <scope>NUCLEOTIDE SEQUENCE [LARGE SCALE GENOMIC DNA]</scope>
    <source>
        <strain evidence="3 6">DSM 17908</strain>
    </source>
</reference>
<gene>
    <name evidence="4" type="ORF">SAMN05421680_11935</name>
    <name evidence="3" type="ORF">Xmau_03831</name>
</gene>
<dbReference type="EMBL" id="FORG01000019">
    <property type="protein sequence ID" value="SFJ89796.1"/>
    <property type="molecule type" value="Genomic_DNA"/>
</dbReference>
<feature type="compositionally biased region" description="Polar residues" evidence="1">
    <location>
        <begin position="21"/>
        <end position="41"/>
    </location>
</feature>
<evidence type="ECO:0000313" key="5">
    <source>
        <dbReference type="Proteomes" id="UP000198919"/>
    </source>
</evidence>
<accession>A0A1I3V619</accession>
<dbReference type="EMBL" id="NITY01000020">
    <property type="protein sequence ID" value="PHM37613.1"/>
    <property type="molecule type" value="Genomic_DNA"/>
</dbReference>
<reference evidence="4" key="2">
    <citation type="submission" date="2016-10" db="EMBL/GenBank/DDBJ databases">
        <authorList>
            <person name="de Groot N.N."/>
        </authorList>
    </citation>
    <scope>NUCLEOTIDE SEQUENCE [LARGE SCALE GENOMIC DNA]</scope>
    <source>
        <strain evidence="4">DSM 17908</strain>
    </source>
</reference>